<dbReference type="InterPro" id="IPR052944">
    <property type="entry name" value="Sporulation_related"/>
</dbReference>
<evidence type="ECO:0000313" key="2">
    <source>
        <dbReference type="Proteomes" id="UP000608662"/>
    </source>
</evidence>
<dbReference type="Gene3D" id="2.50.20.10">
    <property type="entry name" value="Lipoprotein localisation LolA/LolB/LppX"/>
    <property type="match status" value="1"/>
</dbReference>
<dbReference type="PANTHER" id="PTHR37507">
    <property type="entry name" value="SPORULATION PROTEIN YDCC"/>
    <property type="match status" value="1"/>
</dbReference>
<evidence type="ECO:0000313" key="1">
    <source>
        <dbReference type="EMBL" id="NLV11515.1"/>
    </source>
</evidence>
<dbReference type="RefSeq" id="WP_170095183.1">
    <property type="nucleotide sequence ID" value="NZ_WOYG01000001.1"/>
</dbReference>
<gene>
    <name evidence="1" type="ORF">GOC74_16420</name>
</gene>
<organism evidence="1 2">
    <name type="scientific">Halomicrobium mukohataei</name>
    <dbReference type="NCBI Taxonomy" id="57705"/>
    <lineage>
        <taxon>Archaea</taxon>
        <taxon>Methanobacteriati</taxon>
        <taxon>Methanobacteriota</taxon>
        <taxon>Stenosarchaea group</taxon>
        <taxon>Halobacteria</taxon>
        <taxon>Halobacteriales</taxon>
        <taxon>Haloarculaceae</taxon>
        <taxon>Halomicrobium</taxon>
    </lineage>
</organism>
<reference evidence="1" key="1">
    <citation type="submission" date="2019-12" db="EMBL/GenBank/DDBJ databases">
        <title>Whole-genome sequence of Halomicrobium mukohataei pws1.</title>
        <authorList>
            <person name="Verma D.K."/>
            <person name="Gopal K."/>
            <person name="Prasad E.S."/>
        </authorList>
    </citation>
    <scope>NUCLEOTIDE SEQUENCE</scope>
    <source>
        <strain evidence="1">Pws1</strain>
    </source>
</reference>
<name>A0A847UDG2_9EURY</name>
<accession>A0A847UDG2</accession>
<sequence length="356" mass="38047">MSPRVDGRRGLVLLVVVAVAVAGSAAVTGAFATFQQPTGDEVLDEVEQRYESADSITSTATVTVENESASTTATVELAADDENRTRMVVERNGETVRAGSNGTVAWYVGPNRSAAWPVDSLESQAGEQWTGADGEYGETDERLSPDGTPLNASNASATLVGTPTVDDTSTYKVELTHPERAGSTTLWVTQDDYRVVRAVATDGTNRTVVAVESTVFDVSIHDSTFDPPTDRVALTTVDRYDSFDAAQSETELSLPRHDATFSEATVTVRQGETIVGQRYVDDGANVTVLSTTANERLDRLTENATERTVDGQTVHVATAEDRAIAVWRNDGVTTAVVVEGSTDRAVEIADELYSDN</sequence>
<proteinExistence type="predicted"/>
<comment type="caution">
    <text evidence="1">The sequence shown here is derived from an EMBL/GenBank/DDBJ whole genome shotgun (WGS) entry which is preliminary data.</text>
</comment>
<dbReference type="Proteomes" id="UP000608662">
    <property type="component" value="Unassembled WGS sequence"/>
</dbReference>
<dbReference type="PANTHER" id="PTHR37507:SF2">
    <property type="entry name" value="SPORULATION PROTEIN YDCC"/>
    <property type="match status" value="1"/>
</dbReference>
<protein>
    <submittedName>
        <fullName evidence="1">DUF2092 domain-containing protein</fullName>
    </submittedName>
</protein>
<dbReference type="EMBL" id="WOYG01000001">
    <property type="protein sequence ID" value="NLV11515.1"/>
    <property type="molecule type" value="Genomic_DNA"/>
</dbReference>
<dbReference type="OrthoDB" id="214152at2157"/>
<dbReference type="AlphaFoldDB" id="A0A847UDG2"/>